<dbReference type="InterPro" id="IPR031409">
    <property type="entry name" value="Darcynin"/>
</dbReference>
<evidence type="ECO:0000313" key="2">
    <source>
        <dbReference type="EMBL" id="EYU15537.1"/>
    </source>
</evidence>
<dbReference type="PATRIC" id="fig|1393736.3.peg.1918"/>
<evidence type="ECO:0000256" key="1">
    <source>
        <dbReference type="ARBA" id="ARBA00006869"/>
    </source>
</evidence>
<accession>A0A022PHE3</accession>
<gene>
    <name evidence="2" type="ORF">BA1DRAFT_01892</name>
</gene>
<evidence type="ECO:0008006" key="4">
    <source>
        <dbReference type="Google" id="ProtNLM"/>
    </source>
</evidence>
<sequence length="112" mass="13284">MIYMKYVIIWTLVFSDKWNALNRSQREQLQNESLPEILLKYHDFISLRTVDSEGFSADFQDIVIIETESLEHYYCMLQDMRNTTVISDGYLKISNILMGIENAHEVYKSHKI</sequence>
<comment type="caution">
    <text evidence="2">The sequence shown here is derived from an EMBL/GenBank/DDBJ whole genome shotgun (WGS) entry which is preliminary data.</text>
</comment>
<dbReference type="EMBL" id="JFGV01000023">
    <property type="protein sequence ID" value="EYU15537.1"/>
    <property type="molecule type" value="Genomic_DNA"/>
</dbReference>
<protein>
    <recommendedName>
        <fullName evidence="4">Darcynin 1</fullName>
    </recommendedName>
</protein>
<evidence type="ECO:0000313" key="3">
    <source>
        <dbReference type="Proteomes" id="UP000023464"/>
    </source>
</evidence>
<name>A0A022PHE3_9GAMM</name>
<proteinExistence type="inferred from homology"/>
<reference evidence="2 3" key="1">
    <citation type="submission" date="2014-03" db="EMBL/GenBank/DDBJ databases">
        <title>Draft Genome of Photorhabdus luminescens BA1, an Egyptian Isolate.</title>
        <authorList>
            <person name="Ghazal S."/>
            <person name="Hurst S.G.IV."/>
            <person name="Morris K."/>
            <person name="Thomas K."/>
            <person name="Tisa L.S."/>
        </authorList>
    </citation>
    <scope>NUCLEOTIDE SEQUENCE [LARGE SCALE GENOMIC DNA]</scope>
    <source>
        <strain evidence="2 3">BA1</strain>
    </source>
</reference>
<organism evidence="2 3">
    <name type="scientific">Photorhabdus aegyptia</name>
    <dbReference type="NCBI Taxonomy" id="2805098"/>
    <lineage>
        <taxon>Bacteria</taxon>
        <taxon>Pseudomonadati</taxon>
        <taxon>Pseudomonadota</taxon>
        <taxon>Gammaproteobacteria</taxon>
        <taxon>Enterobacterales</taxon>
        <taxon>Morganellaceae</taxon>
        <taxon>Photorhabdus</taxon>
    </lineage>
</organism>
<dbReference type="Pfam" id="PF17074">
    <property type="entry name" value="Darcynin"/>
    <property type="match status" value="1"/>
</dbReference>
<comment type="similarity">
    <text evidence="1">Belongs to the darcynin family.</text>
</comment>
<keyword evidence="3" id="KW-1185">Reference proteome</keyword>
<dbReference type="AlphaFoldDB" id="A0A022PHE3"/>
<dbReference type="Proteomes" id="UP000023464">
    <property type="component" value="Unassembled WGS sequence"/>
</dbReference>